<keyword evidence="4" id="KW-1185">Reference proteome</keyword>
<dbReference type="PANTHER" id="PTHR33055">
    <property type="entry name" value="TRANSPOSASE FOR INSERTION SEQUENCE ELEMENT IS1111A"/>
    <property type="match status" value="1"/>
</dbReference>
<dbReference type="EMBL" id="CP117811">
    <property type="protein sequence ID" value="WDE96844.1"/>
    <property type="molecule type" value="Genomic_DNA"/>
</dbReference>
<dbReference type="InterPro" id="IPR003346">
    <property type="entry name" value="Transposase_20"/>
</dbReference>
<feature type="domain" description="Transposase IS110-like N-terminal" evidence="1">
    <location>
        <begin position="18"/>
        <end position="180"/>
    </location>
</feature>
<dbReference type="Proteomes" id="UP001214250">
    <property type="component" value="Chromosome 1"/>
</dbReference>
<name>A0ABY7VSX0_9BACT</name>
<accession>A0ABY7VSX0</accession>
<dbReference type="PANTHER" id="PTHR33055:SF13">
    <property type="entry name" value="TRANSPOSASE"/>
    <property type="match status" value="1"/>
</dbReference>
<proteinExistence type="predicted"/>
<dbReference type="InterPro" id="IPR047650">
    <property type="entry name" value="Transpos_IS110"/>
</dbReference>
<dbReference type="RefSeq" id="WP_274150909.1">
    <property type="nucleotide sequence ID" value="NZ_CP117811.1"/>
</dbReference>
<sequence length="438" mass="50641">MKVTEKIVEVNANHILNIGVDVSSRKLDVHFECALQINKREVYREQIKNRSDEIEKSLKKYLSVAQTKGFLNLRIVCEPTGPYSINLLAMAKHLNCLTAYVSGEAVKNSKVIEFNGTNKNDLVDAEVINSLAERNKVLIHRTYSAEYTRLRILNSHYEDIDKAYVSSRNQVHSTLKQLWPDWSSKKSILYSRTGEALYKCYGLNPWKIVSHNYSYFAKRMRTHCKGVWSSTLKQIYRDAELSVKGHCSDASSTLESILGDHYENYLRGKQRKASLKDEMSEILSEIRQEDPRIPQARKNFISEFHIARLLAETGPLSDFSNLDQLNKYLGLNLRERQSGDYQGKVRLSKRGRSLARKVLSLVTLSLVRKKHLYGPDYHRIKTEKDKPGKLLMCIFMKKFLKSFFGIYRSNQSFDPRRLFIDRGKYEKLNSPIALEAVI</sequence>
<dbReference type="Pfam" id="PF01548">
    <property type="entry name" value="DEDD_Tnp_IS110"/>
    <property type="match status" value="1"/>
</dbReference>
<gene>
    <name evidence="3" type="ORF">PQO03_02570</name>
</gene>
<organism evidence="3 4">
    <name type="scientific">Lentisphaera profundi</name>
    <dbReference type="NCBI Taxonomy" id="1658616"/>
    <lineage>
        <taxon>Bacteria</taxon>
        <taxon>Pseudomonadati</taxon>
        <taxon>Lentisphaerota</taxon>
        <taxon>Lentisphaeria</taxon>
        <taxon>Lentisphaerales</taxon>
        <taxon>Lentisphaeraceae</taxon>
        <taxon>Lentisphaera</taxon>
    </lineage>
</organism>
<dbReference type="Pfam" id="PF02371">
    <property type="entry name" value="Transposase_20"/>
    <property type="match status" value="1"/>
</dbReference>
<dbReference type="InterPro" id="IPR002525">
    <property type="entry name" value="Transp_IS110-like_N"/>
</dbReference>
<evidence type="ECO:0000313" key="4">
    <source>
        <dbReference type="Proteomes" id="UP001214250"/>
    </source>
</evidence>
<evidence type="ECO:0000259" key="2">
    <source>
        <dbReference type="Pfam" id="PF02371"/>
    </source>
</evidence>
<evidence type="ECO:0000259" key="1">
    <source>
        <dbReference type="Pfam" id="PF01548"/>
    </source>
</evidence>
<evidence type="ECO:0000313" key="3">
    <source>
        <dbReference type="EMBL" id="WDE96844.1"/>
    </source>
</evidence>
<protein>
    <submittedName>
        <fullName evidence="3">Transposase</fullName>
    </submittedName>
</protein>
<reference evidence="3 4" key="1">
    <citation type="submission" date="2023-02" db="EMBL/GenBank/DDBJ databases">
        <title>Genome sequence of Lentisphaera profundi SAORIC-696.</title>
        <authorList>
            <person name="Kim e."/>
            <person name="Cho J.-C."/>
            <person name="Choi A."/>
            <person name="Kang I."/>
        </authorList>
    </citation>
    <scope>NUCLEOTIDE SEQUENCE [LARGE SCALE GENOMIC DNA]</scope>
    <source>
        <strain evidence="3 4">SAORIC-696</strain>
    </source>
</reference>
<feature type="domain" description="Transposase IS116/IS110/IS902 C-terminal" evidence="2">
    <location>
        <begin position="302"/>
        <end position="370"/>
    </location>
</feature>